<dbReference type="InterPro" id="IPR001304">
    <property type="entry name" value="C-type_lectin-like"/>
</dbReference>
<dbReference type="Proteomes" id="UP000314294">
    <property type="component" value="Unassembled WGS sequence"/>
</dbReference>
<keyword evidence="4" id="KW-1185">Reference proteome</keyword>
<dbReference type="OrthoDB" id="441660at2759"/>
<dbReference type="PROSITE" id="PS50041">
    <property type="entry name" value="C_TYPE_LECTIN_2"/>
    <property type="match status" value="1"/>
</dbReference>
<feature type="domain" description="C-type lectin" evidence="2">
    <location>
        <begin position="50"/>
        <end position="135"/>
    </location>
</feature>
<name>A0A4Z2GBU4_9TELE</name>
<evidence type="ECO:0000313" key="4">
    <source>
        <dbReference type="Proteomes" id="UP000314294"/>
    </source>
</evidence>
<dbReference type="InterPro" id="IPR016186">
    <property type="entry name" value="C-type_lectin-like/link_sf"/>
</dbReference>
<evidence type="ECO:0000256" key="1">
    <source>
        <dbReference type="ARBA" id="ARBA00023157"/>
    </source>
</evidence>
<dbReference type="InterPro" id="IPR050976">
    <property type="entry name" value="Snaclec"/>
</dbReference>
<dbReference type="Gene3D" id="3.10.100.10">
    <property type="entry name" value="Mannose-Binding Protein A, subunit A"/>
    <property type="match status" value="1"/>
</dbReference>
<sequence length="154" mass="17892">MVPSRRGQDELFSNRPQQLFQLQCNRTEVQNQKQNTDQQGRVPTQLLYLKAYCASYDGNLASVHNIWEFNFLQRLVQTGGHTLAWIGGYYFEGAWRWVDGSVFNYHKWGSVSSTDIYQCLHLNSQGQIPVLMDNWTLSTRNRDVDRSAGKERIT</sequence>
<dbReference type="CDD" id="cd00037">
    <property type="entry name" value="CLECT"/>
    <property type="match status" value="1"/>
</dbReference>
<accession>A0A4Z2GBU4</accession>
<reference evidence="3 4" key="1">
    <citation type="submission" date="2019-03" db="EMBL/GenBank/DDBJ databases">
        <title>First draft genome of Liparis tanakae, snailfish: a comprehensive survey of snailfish specific genes.</title>
        <authorList>
            <person name="Kim W."/>
            <person name="Song I."/>
            <person name="Jeong J.-H."/>
            <person name="Kim D."/>
            <person name="Kim S."/>
            <person name="Ryu S."/>
            <person name="Song J.Y."/>
            <person name="Lee S.K."/>
        </authorList>
    </citation>
    <scope>NUCLEOTIDE SEQUENCE [LARGE SCALE GENOMIC DNA]</scope>
    <source>
        <tissue evidence="3">Muscle</tissue>
    </source>
</reference>
<dbReference type="Pfam" id="PF00059">
    <property type="entry name" value="Lectin_C"/>
    <property type="match status" value="1"/>
</dbReference>
<evidence type="ECO:0000313" key="3">
    <source>
        <dbReference type="EMBL" id="TNN50555.1"/>
    </source>
</evidence>
<dbReference type="AlphaFoldDB" id="A0A4Z2GBU4"/>
<organism evidence="3 4">
    <name type="scientific">Liparis tanakae</name>
    <name type="common">Tanaka's snailfish</name>
    <dbReference type="NCBI Taxonomy" id="230148"/>
    <lineage>
        <taxon>Eukaryota</taxon>
        <taxon>Metazoa</taxon>
        <taxon>Chordata</taxon>
        <taxon>Craniata</taxon>
        <taxon>Vertebrata</taxon>
        <taxon>Euteleostomi</taxon>
        <taxon>Actinopterygii</taxon>
        <taxon>Neopterygii</taxon>
        <taxon>Teleostei</taxon>
        <taxon>Neoteleostei</taxon>
        <taxon>Acanthomorphata</taxon>
        <taxon>Eupercaria</taxon>
        <taxon>Perciformes</taxon>
        <taxon>Cottioidei</taxon>
        <taxon>Cottales</taxon>
        <taxon>Liparidae</taxon>
        <taxon>Liparis</taxon>
    </lineage>
</organism>
<dbReference type="SUPFAM" id="SSF56436">
    <property type="entry name" value="C-type lectin-like"/>
    <property type="match status" value="1"/>
</dbReference>
<dbReference type="SMART" id="SM00034">
    <property type="entry name" value="CLECT"/>
    <property type="match status" value="1"/>
</dbReference>
<gene>
    <name evidence="3" type="primary">LADD_0</name>
    <name evidence="3" type="ORF">EYF80_039257</name>
</gene>
<dbReference type="PANTHER" id="PTHR22991:SF40">
    <property type="entry name" value="PROTEIN CBG13490"/>
    <property type="match status" value="1"/>
</dbReference>
<dbReference type="EMBL" id="SRLO01000613">
    <property type="protein sequence ID" value="TNN50555.1"/>
    <property type="molecule type" value="Genomic_DNA"/>
</dbReference>
<protein>
    <submittedName>
        <fullName evidence="3">Ladderlectin</fullName>
    </submittedName>
</protein>
<proteinExistence type="predicted"/>
<evidence type="ECO:0000259" key="2">
    <source>
        <dbReference type="PROSITE" id="PS50041"/>
    </source>
</evidence>
<comment type="caution">
    <text evidence="3">The sequence shown here is derived from an EMBL/GenBank/DDBJ whole genome shotgun (WGS) entry which is preliminary data.</text>
</comment>
<keyword evidence="1" id="KW-1015">Disulfide bond</keyword>
<dbReference type="PANTHER" id="PTHR22991">
    <property type="entry name" value="PROTEIN CBG13490"/>
    <property type="match status" value="1"/>
</dbReference>
<dbReference type="InterPro" id="IPR016187">
    <property type="entry name" value="CTDL_fold"/>
</dbReference>